<evidence type="ECO:0000313" key="3">
    <source>
        <dbReference type="EMBL" id="OXM15279.1"/>
    </source>
</evidence>
<dbReference type="Pfam" id="PF13115">
    <property type="entry name" value="YtkA"/>
    <property type="match status" value="1"/>
</dbReference>
<evidence type="ECO:0000256" key="1">
    <source>
        <dbReference type="SAM" id="SignalP"/>
    </source>
</evidence>
<dbReference type="EMBL" id="NMUQ01000001">
    <property type="protein sequence ID" value="OXM15279.1"/>
    <property type="molecule type" value="Genomic_DNA"/>
</dbReference>
<comment type="caution">
    <text evidence="3">The sequence shown here is derived from an EMBL/GenBank/DDBJ whole genome shotgun (WGS) entry which is preliminary data.</text>
</comment>
<feature type="signal peptide" evidence="1">
    <location>
        <begin position="1"/>
        <end position="25"/>
    </location>
</feature>
<keyword evidence="4" id="KW-1185">Reference proteome</keyword>
<evidence type="ECO:0000259" key="2">
    <source>
        <dbReference type="Pfam" id="PF13115"/>
    </source>
</evidence>
<dbReference type="InterPro" id="IPR032693">
    <property type="entry name" value="YtkA-like_dom"/>
</dbReference>
<dbReference type="Proteomes" id="UP000215145">
    <property type="component" value="Unassembled WGS sequence"/>
</dbReference>
<proteinExistence type="predicted"/>
<dbReference type="AlphaFoldDB" id="A0A229P080"/>
<organism evidence="3 4">
    <name type="scientific">Paenibacillus herberti</name>
    <dbReference type="NCBI Taxonomy" id="1619309"/>
    <lineage>
        <taxon>Bacteria</taxon>
        <taxon>Bacillati</taxon>
        <taxon>Bacillota</taxon>
        <taxon>Bacilli</taxon>
        <taxon>Bacillales</taxon>
        <taxon>Paenibacillaceae</taxon>
        <taxon>Paenibacillus</taxon>
    </lineage>
</organism>
<dbReference type="PROSITE" id="PS51257">
    <property type="entry name" value="PROKAR_LIPOPROTEIN"/>
    <property type="match status" value="1"/>
</dbReference>
<accession>A0A229P080</accession>
<keyword evidence="1" id="KW-0732">Signal</keyword>
<evidence type="ECO:0000313" key="4">
    <source>
        <dbReference type="Proteomes" id="UP000215145"/>
    </source>
</evidence>
<gene>
    <name evidence="3" type="ORF">CGZ75_00595</name>
</gene>
<reference evidence="3 4" key="1">
    <citation type="submission" date="2017-07" db="EMBL/GenBank/DDBJ databases">
        <title>Paenibacillus herberti R33 genome sequencing and assembly.</title>
        <authorList>
            <person name="Su W."/>
        </authorList>
    </citation>
    <scope>NUCLEOTIDE SEQUENCE [LARGE SCALE GENOMIC DNA]</scope>
    <source>
        <strain evidence="3 4">R33</strain>
    </source>
</reference>
<sequence>MKKKMTLAGISLLASASLLLGGCQANTSGQDDKGMIPHLTVDLQIPDKLKPGEASRFTILVEENGKPYDEFYKTNFQFWPEDGSSPAVSAEAKLTAPGTYTVTQPASTEGVYRVKFSGVSSEYEIMPSKRFAIGANAIEHLAELEKQSDAAPAAPAAPHH</sequence>
<feature type="chain" id="PRO_5012375700" description="YtkA-like domain-containing protein" evidence="1">
    <location>
        <begin position="26"/>
        <end position="160"/>
    </location>
</feature>
<protein>
    <recommendedName>
        <fullName evidence="2">YtkA-like domain-containing protein</fullName>
    </recommendedName>
</protein>
<name>A0A229P080_9BACL</name>
<feature type="domain" description="YtkA-like" evidence="2">
    <location>
        <begin position="39"/>
        <end position="115"/>
    </location>
</feature>